<dbReference type="OrthoDB" id="7320834at2"/>
<comment type="caution">
    <text evidence="1">The sequence shown here is derived from an EMBL/GenBank/DDBJ whole genome shotgun (WGS) entry which is preliminary data.</text>
</comment>
<evidence type="ECO:0000313" key="2">
    <source>
        <dbReference type="Proteomes" id="UP000076335"/>
    </source>
</evidence>
<dbReference type="RefSeq" id="WP_062950960.1">
    <property type="nucleotide sequence ID" value="NZ_LPVY01000008.1"/>
</dbReference>
<dbReference type="EMBL" id="LPVY01000008">
    <property type="protein sequence ID" value="KZB65630.1"/>
    <property type="molecule type" value="Genomic_DNA"/>
</dbReference>
<dbReference type="Proteomes" id="UP000076335">
    <property type="component" value="Unassembled WGS sequence"/>
</dbReference>
<accession>A0A154L707</accession>
<gene>
    <name evidence="1" type="ORF">AUP42_16780</name>
</gene>
<reference evidence="1 2" key="1">
    <citation type="submission" date="2015-12" db="EMBL/GenBank/DDBJ databases">
        <title>Genome sequence of Thalassospira lucentensis MCCC 1A02072.</title>
        <authorList>
            <person name="Lu L."/>
            <person name="Lai Q."/>
            <person name="Shao Z."/>
            <person name="Qian P."/>
        </authorList>
    </citation>
    <scope>NUCLEOTIDE SEQUENCE [LARGE SCALE GENOMIC DNA]</scope>
    <source>
        <strain evidence="1 2">MCCC 1A02072</strain>
    </source>
</reference>
<sequence length="525" mass="56666">MAGFWSMVGLVFKSIFTTGEMVEDGSAPADMPGDRVEPCLYAIAHFVPEDPSGTPLPDQAGDWLKRTLSDIPDTASLMLGRHVAINTDIADAFQAVREAHAGVLNLARRQDATAVFWGQTNPDTGGLDVHFSNDLLASPLYELLLPLVHSFRQPQHKDTAAALHILLTCELLARARGHDQRALQVARLTSHLADLQERINNGESFDDVGQGVAAAYAFGAVMLAETGERSYCVSAIRAIEPIVREFLTFAAEPPKEVKKAKQPAGLLHERVTQQQAVETIAKTEDMLRGIGDLSLINPERSAVLALYGTLLNWSMVSNMNARSGATAIGLWKLLERRFELMAGTPVSRAIAIGKLGEAMMIHAKETEDIEMAQTASGHYRRALGLVNAKAHTVLYAQIAYGLAESVVAQSSIGSIGVPAEQVIPVFQAALKFCSRRDHPYLWGRAMFALGSVQFSTGAAEKDIKLISQARMNFSQAYEAFDEAAARGAARAASGSFTRAENMLHQLAQRQSVIDATGGTSEAKAS</sequence>
<proteinExistence type="predicted"/>
<evidence type="ECO:0000313" key="1">
    <source>
        <dbReference type="EMBL" id="KZB65630.1"/>
    </source>
</evidence>
<organism evidence="1 2">
    <name type="scientific">Thalassospira lucentensis</name>
    <dbReference type="NCBI Taxonomy" id="168935"/>
    <lineage>
        <taxon>Bacteria</taxon>
        <taxon>Pseudomonadati</taxon>
        <taxon>Pseudomonadota</taxon>
        <taxon>Alphaproteobacteria</taxon>
        <taxon>Rhodospirillales</taxon>
        <taxon>Thalassospiraceae</taxon>
        <taxon>Thalassospira</taxon>
    </lineage>
</organism>
<protein>
    <submittedName>
        <fullName evidence="1">Uncharacterized protein</fullName>
    </submittedName>
</protein>
<dbReference type="AlphaFoldDB" id="A0A154L707"/>
<name>A0A154L707_9PROT</name>